<sequence>MDCNSSSNPLALEMVDIWVGGTASGLARAIQIDIGTPGQAVHLFVRSSYDDVIVINDNVPINQSQYPFPLGLNDLGLYNWAKSSTFSVAKPPTTWNGSDTQVDTPEFTLGYDTLQVGDQFKLEGCPIITQNNSDAFATNTFPLTSDSVMFKSLVATGQVISHVVGYWPGSRGTPQGVLPQNAPSSSLVLGGYDGSLVSGNTSTTISFNTDCSNCINITTLTYNDLSGSVNLLKDFNETFSMFPELTQPDLQLFQAPFEGLLKATNGTYNGTAGRIVYPARPPGNLTVTLSNGYTTVIPNEELFAPLVSLSENGSVIENQDTYIALAGNDTRSLPQAFWGRPYFSMNYAVLDFSRNQLILYPIYTDGIPGQDLVPICDARNVSSGHNTTGNHTIGNHTGSNHTGAITGGVVGGVVGAALFLALVVFWLRKRRQARKKDTQGFGDKPELDGTQTARALKTDLEPRSELDSAAVQELHQVSKTMEFI</sequence>
<evidence type="ECO:0000259" key="2">
    <source>
        <dbReference type="PROSITE" id="PS51767"/>
    </source>
</evidence>
<dbReference type="PROSITE" id="PS51767">
    <property type="entry name" value="PEPTIDASE_A1"/>
    <property type="match status" value="1"/>
</dbReference>
<keyword evidence="4" id="KW-1185">Reference proteome</keyword>
<keyword evidence="1" id="KW-0472">Membrane</keyword>
<dbReference type="SUPFAM" id="SSF50630">
    <property type="entry name" value="Acid proteases"/>
    <property type="match status" value="1"/>
</dbReference>
<feature type="domain" description="Peptidase A1" evidence="2">
    <location>
        <begin position="28"/>
        <end position="360"/>
    </location>
</feature>
<dbReference type="Proteomes" id="UP000799772">
    <property type="component" value="Unassembled WGS sequence"/>
</dbReference>
<dbReference type="EMBL" id="ML978137">
    <property type="protein sequence ID" value="KAF2093549.1"/>
    <property type="molecule type" value="Genomic_DNA"/>
</dbReference>
<protein>
    <recommendedName>
        <fullName evidence="2">Peptidase A1 domain-containing protein</fullName>
    </recommendedName>
</protein>
<reference evidence="3" key="1">
    <citation type="journal article" date="2020" name="Stud. Mycol.">
        <title>101 Dothideomycetes genomes: a test case for predicting lifestyles and emergence of pathogens.</title>
        <authorList>
            <person name="Haridas S."/>
            <person name="Albert R."/>
            <person name="Binder M."/>
            <person name="Bloem J."/>
            <person name="Labutti K."/>
            <person name="Salamov A."/>
            <person name="Andreopoulos B."/>
            <person name="Baker S."/>
            <person name="Barry K."/>
            <person name="Bills G."/>
            <person name="Bluhm B."/>
            <person name="Cannon C."/>
            <person name="Castanera R."/>
            <person name="Culley D."/>
            <person name="Daum C."/>
            <person name="Ezra D."/>
            <person name="Gonzalez J."/>
            <person name="Henrissat B."/>
            <person name="Kuo A."/>
            <person name="Liang C."/>
            <person name="Lipzen A."/>
            <person name="Lutzoni F."/>
            <person name="Magnuson J."/>
            <person name="Mondo S."/>
            <person name="Nolan M."/>
            <person name="Ohm R."/>
            <person name="Pangilinan J."/>
            <person name="Park H.-J."/>
            <person name="Ramirez L."/>
            <person name="Alfaro M."/>
            <person name="Sun H."/>
            <person name="Tritt A."/>
            <person name="Yoshinaga Y."/>
            <person name="Zwiers L.-H."/>
            <person name="Turgeon B."/>
            <person name="Goodwin S."/>
            <person name="Spatafora J."/>
            <person name="Crous P."/>
            <person name="Grigoriev I."/>
        </authorList>
    </citation>
    <scope>NUCLEOTIDE SEQUENCE</scope>
    <source>
        <strain evidence="3">CBS 133067</strain>
    </source>
</reference>
<feature type="transmembrane region" description="Helical" evidence="1">
    <location>
        <begin position="405"/>
        <end position="427"/>
    </location>
</feature>
<organism evidence="3 4">
    <name type="scientific">Rhizodiscina lignyota</name>
    <dbReference type="NCBI Taxonomy" id="1504668"/>
    <lineage>
        <taxon>Eukaryota</taxon>
        <taxon>Fungi</taxon>
        <taxon>Dikarya</taxon>
        <taxon>Ascomycota</taxon>
        <taxon>Pezizomycotina</taxon>
        <taxon>Dothideomycetes</taxon>
        <taxon>Pleosporomycetidae</taxon>
        <taxon>Aulographales</taxon>
        <taxon>Rhizodiscinaceae</taxon>
        <taxon>Rhizodiscina</taxon>
    </lineage>
</organism>
<dbReference type="Gene3D" id="2.40.70.10">
    <property type="entry name" value="Acid Proteases"/>
    <property type="match status" value="2"/>
</dbReference>
<name>A0A9P4M569_9PEZI</name>
<evidence type="ECO:0000256" key="1">
    <source>
        <dbReference type="SAM" id="Phobius"/>
    </source>
</evidence>
<dbReference type="OrthoDB" id="5361565at2759"/>
<proteinExistence type="predicted"/>
<keyword evidence="1" id="KW-0812">Transmembrane</keyword>
<evidence type="ECO:0000313" key="3">
    <source>
        <dbReference type="EMBL" id="KAF2093549.1"/>
    </source>
</evidence>
<gene>
    <name evidence="3" type="ORF">NA57DRAFT_61254</name>
</gene>
<dbReference type="InterPro" id="IPR021109">
    <property type="entry name" value="Peptidase_aspartic_dom_sf"/>
</dbReference>
<evidence type="ECO:0000313" key="4">
    <source>
        <dbReference type="Proteomes" id="UP000799772"/>
    </source>
</evidence>
<accession>A0A9P4M569</accession>
<dbReference type="InterPro" id="IPR033121">
    <property type="entry name" value="PEPTIDASE_A1"/>
</dbReference>
<comment type="caution">
    <text evidence="3">The sequence shown here is derived from an EMBL/GenBank/DDBJ whole genome shotgun (WGS) entry which is preliminary data.</text>
</comment>
<dbReference type="AlphaFoldDB" id="A0A9P4M569"/>
<keyword evidence="1" id="KW-1133">Transmembrane helix</keyword>